<protein>
    <recommendedName>
        <fullName evidence="3">DUF6534 domain-containing protein</fullName>
    </recommendedName>
</protein>
<keyword evidence="2" id="KW-0472">Membrane</keyword>
<dbReference type="Proteomes" id="UP000807353">
    <property type="component" value="Unassembled WGS sequence"/>
</dbReference>
<evidence type="ECO:0000313" key="5">
    <source>
        <dbReference type="Proteomes" id="UP000807353"/>
    </source>
</evidence>
<evidence type="ECO:0000256" key="1">
    <source>
        <dbReference type="SAM" id="MobiDB-lite"/>
    </source>
</evidence>
<feature type="transmembrane region" description="Helical" evidence="2">
    <location>
        <begin position="86"/>
        <end position="107"/>
    </location>
</feature>
<organism evidence="4 5">
    <name type="scientific">Collybia nuda</name>
    <dbReference type="NCBI Taxonomy" id="64659"/>
    <lineage>
        <taxon>Eukaryota</taxon>
        <taxon>Fungi</taxon>
        <taxon>Dikarya</taxon>
        <taxon>Basidiomycota</taxon>
        <taxon>Agaricomycotina</taxon>
        <taxon>Agaricomycetes</taxon>
        <taxon>Agaricomycetidae</taxon>
        <taxon>Agaricales</taxon>
        <taxon>Tricholomatineae</taxon>
        <taxon>Clitocybaceae</taxon>
        <taxon>Collybia</taxon>
    </lineage>
</organism>
<proteinExistence type="predicted"/>
<accession>A0A9P5Y470</accession>
<feature type="transmembrane region" description="Helical" evidence="2">
    <location>
        <begin position="6"/>
        <end position="27"/>
    </location>
</feature>
<dbReference type="EMBL" id="MU150292">
    <property type="protein sequence ID" value="KAF9460880.1"/>
    <property type="molecule type" value="Genomic_DNA"/>
</dbReference>
<keyword evidence="2" id="KW-1133">Transmembrane helix</keyword>
<feature type="transmembrane region" description="Helical" evidence="2">
    <location>
        <begin position="48"/>
        <end position="74"/>
    </location>
</feature>
<reference evidence="4" key="1">
    <citation type="submission" date="2020-11" db="EMBL/GenBank/DDBJ databases">
        <authorList>
            <consortium name="DOE Joint Genome Institute"/>
            <person name="Ahrendt S."/>
            <person name="Riley R."/>
            <person name="Andreopoulos W."/>
            <person name="Labutti K."/>
            <person name="Pangilinan J."/>
            <person name="Ruiz-Duenas F.J."/>
            <person name="Barrasa J.M."/>
            <person name="Sanchez-Garcia M."/>
            <person name="Camarero S."/>
            <person name="Miyauchi S."/>
            <person name="Serrano A."/>
            <person name="Linde D."/>
            <person name="Babiker R."/>
            <person name="Drula E."/>
            <person name="Ayuso-Fernandez I."/>
            <person name="Pacheco R."/>
            <person name="Padilla G."/>
            <person name="Ferreira P."/>
            <person name="Barriuso J."/>
            <person name="Kellner H."/>
            <person name="Castanera R."/>
            <person name="Alfaro M."/>
            <person name="Ramirez L."/>
            <person name="Pisabarro A.G."/>
            <person name="Kuo A."/>
            <person name="Tritt A."/>
            <person name="Lipzen A."/>
            <person name="He G."/>
            <person name="Yan M."/>
            <person name="Ng V."/>
            <person name="Cullen D."/>
            <person name="Martin F."/>
            <person name="Rosso M.-N."/>
            <person name="Henrissat B."/>
            <person name="Hibbett D."/>
            <person name="Martinez A.T."/>
            <person name="Grigoriev I.V."/>
        </authorList>
    </citation>
    <scope>NUCLEOTIDE SEQUENCE</scope>
    <source>
        <strain evidence="4">CBS 247.69</strain>
    </source>
</reference>
<feature type="transmembrane region" description="Helical" evidence="2">
    <location>
        <begin position="155"/>
        <end position="178"/>
    </location>
</feature>
<feature type="transmembrane region" description="Helical" evidence="2">
    <location>
        <begin position="199"/>
        <end position="221"/>
    </location>
</feature>
<dbReference type="PANTHER" id="PTHR40465">
    <property type="entry name" value="CHROMOSOME 1, WHOLE GENOME SHOTGUN SEQUENCE"/>
    <property type="match status" value="1"/>
</dbReference>
<evidence type="ECO:0000259" key="3">
    <source>
        <dbReference type="Pfam" id="PF20152"/>
    </source>
</evidence>
<sequence length="327" mass="36277">MTEFRINIGALLIGTYINLMLYTLELVQFYHYFRTSGRAKEDRVTIKFAVIFTMVLDTLSSLASCATVYLYTIVFWGNLPALGREYWPMFVVIALTGTGTFVVQLFMLQRYWRMTAHHIVVVLISLFMIASLVGTYLTAVVTFSHYSIPTRKKGIPFVILGLGGAAICDVCITVLLVWKLYRIETENQATKSLLRRIAALAIKTGLASSVVGSAAAIAFIVAPQSQVSDAILVVLGRVYTCTMLFTLNNRGKIRGDTWIQTSDPPHDLDRSSHRTSDQHKMTEITFAPLCVPQDPDRQPPGLPKSRAHIDTETSISIVEPCEAGSST</sequence>
<feature type="region of interest" description="Disordered" evidence="1">
    <location>
        <begin position="290"/>
        <end position="327"/>
    </location>
</feature>
<feature type="domain" description="DUF6534" evidence="3">
    <location>
        <begin position="165"/>
        <end position="251"/>
    </location>
</feature>
<dbReference type="InterPro" id="IPR045339">
    <property type="entry name" value="DUF6534"/>
</dbReference>
<dbReference type="AlphaFoldDB" id="A0A9P5Y470"/>
<evidence type="ECO:0000256" key="2">
    <source>
        <dbReference type="SAM" id="Phobius"/>
    </source>
</evidence>
<dbReference type="OrthoDB" id="3203775at2759"/>
<keyword evidence="2" id="KW-0812">Transmembrane</keyword>
<dbReference type="PANTHER" id="PTHR40465:SF1">
    <property type="entry name" value="DUF6534 DOMAIN-CONTAINING PROTEIN"/>
    <property type="match status" value="1"/>
</dbReference>
<keyword evidence="5" id="KW-1185">Reference proteome</keyword>
<name>A0A9P5Y470_9AGAR</name>
<dbReference type="Pfam" id="PF20152">
    <property type="entry name" value="DUF6534"/>
    <property type="match status" value="1"/>
</dbReference>
<feature type="transmembrane region" description="Helical" evidence="2">
    <location>
        <begin position="119"/>
        <end position="143"/>
    </location>
</feature>
<feature type="transmembrane region" description="Helical" evidence="2">
    <location>
        <begin position="227"/>
        <end position="247"/>
    </location>
</feature>
<gene>
    <name evidence="4" type="ORF">BDZ94DRAFT_866584</name>
</gene>
<evidence type="ECO:0000313" key="4">
    <source>
        <dbReference type="EMBL" id="KAF9460880.1"/>
    </source>
</evidence>
<comment type="caution">
    <text evidence="4">The sequence shown here is derived from an EMBL/GenBank/DDBJ whole genome shotgun (WGS) entry which is preliminary data.</text>
</comment>